<dbReference type="SUPFAM" id="SSF57850">
    <property type="entry name" value="RING/U-box"/>
    <property type="match status" value="1"/>
</dbReference>
<dbReference type="InterPro" id="IPR001841">
    <property type="entry name" value="Znf_RING"/>
</dbReference>
<accession>A0A9N9NSF4</accession>
<reference evidence="4" key="1">
    <citation type="submission" date="2021-06" db="EMBL/GenBank/DDBJ databases">
        <authorList>
            <person name="Kallberg Y."/>
            <person name="Tangrot J."/>
            <person name="Rosling A."/>
        </authorList>
    </citation>
    <scope>NUCLEOTIDE SEQUENCE</scope>
    <source>
        <strain evidence="4">MA453B</strain>
    </source>
</reference>
<dbReference type="AlphaFoldDB" id="A0A9N9NSF4"/>
<evidence type="ECO:0000313" key="5">
    <source>
        <dbReference type="Proteomes" id="UP000789405"/>
    </source>
</evidence>
<proteinExistence type="predicted"/>
<keyword evidence="5" id="KW-1185">Reference proteome</keyword>
<organism evidence="4 5">
    <name type="scientific">Dentiscutata erythropus</name>
    <dbReference type="NCBI Taxonomy" id="1348616"/>
    <lineage>
        <taxon>Eukaryota</taxon>
        <taxon>Fungi</taxon>
        <taxon>Fungi incertae sedis</taxon>
        <taxon>Mucoromycota</taxon>
        <taxon>Glomeromycotina</taxon>
        <taxon>Glomeromycetes</taxon>
        <taxon>Diversisporales</taxon>
        <taxon>Gigasporaceae</taxon>
        <taxon>Dentiscutata</taxon>
    </lineage>
</organism>
<gene>
    <name evidence="4" type="ORF">DERYTH_LOCUS17418</name>
</gene>
<dbReference type="GO" id="GO:0008270">
    <property type="term" value="F:zinc ion binding"/>
    <property type="evidence" value="ECO:0007669"/>
    <property type="project" value="UniProtKB-KW"/>
</dbReference>
<keyword evidence="1" id="KW-0862">Zinc</keyword>
<dbReference type="Proteomes" id="UP000789405">
    <property type="component" value="Unassembled WGS sequence"/>
</dbReference>
<evidence type="ECO:0000259" key="3">
    <source>
        <dbReference type="PROSITE" id="PS50089"/>
    </source>
</evidence>
<feature type="region of interest" description="Disordered" evidence="2">
    <location>
        <begin position="155"/>
        <end position="181"/>
    </location>
</feature>
<evidence type="ECO:0000313" key="4">
    <source>
        <dbReference type="EMBL" id="CAG8756820.1"/>
    </source>
</evidence>
<dbReference type="OrthoDB" id="2494232at2759"/>
<dbReference type="PROSITE" id="PS50089">
    <property type="entry name" value="ZF_RING_2"/>
    <property type="match status" value="1"/>
</dbReference>
<feature type="domain" description="RING-type" evidence="3">
    <location>
        <begin position="28"/>
        <end position="72"/>
    </location>
</feature>
<name>A0A9N9NSF4_9GLOM</name>
<keyword evidence="1" id="KW-0863">Zinc-finger</keyword>
<dbReference type="CDD" id="cd16448">
    <property type="entry name" value="RING-H2"/>
    <property type="match status" value="1"/>
</dbReference>
<dbReference type="Gene3D" id="3.30.40.10">
    <property type="entry name" value="Zinc/RING finger domain, C3HC4 (zinc finger)"/>
    <property type="match status" value="1"/>
</dbReference>
<dbReference type="InterPro" id="IPR013083">
    <property type="entry name" value="Znf_RING/FYVE/PHD"/>
</dbReference>
<evidence type="ECO:0000256" key="1">
    <source>
        <dbReference type="PROSITE-ProRule" id="PRU00175"/>
    </source>
</evidence>
<protein>
    <submittedName>
        <fullName evidence="4">26096_t:CDS:1</fullName>
    </submittedName>
</protein>
<evidence type="ECO:0000256" key="2">
    <source>
        <dbReference type="SAM" id="MobiDB-lite"/>
    </source>
</evidence>
<keyword evidence="1" id="KW-0479">Metal-binding</keyword>
<sequence length="307" mass="34757">MEKLQQFMFKVFQNTPENIPNSNEHDICTIFMSEISPTLQSPIIVLTCYHFFYAKCINLRASESEYFCPTCQNKNLEKILEQKDFIKNTISSIKPTAVNTLIECTPIPSNSADSNDPAMSTVTNINSSMIANSRNPAMPTVTNTNYSMIADSRNPATPTVTNSSKPTKPTALFNSSSSSGSDEALKKERIFLKILAELITPGEEMSRVSSSEEEKFENQLNKELQNNKIAVNKAKSKVYNRIIAYRSDITREALKKSTLRAYNVYNLFRAIGVDKISRIRNHKFDAISKLAKQQIETLILRVRFMEH</sequence>
<comment type="caution">
    <text evidence="4">The sequence shown here is derived from an EMBL/GenBank/DDBJ whole genome shotgun (WGS) entry which is preliminary data.</text>
</comment>
<dbReference type="EMBL" id="CAJVPY010016406">
    <property type="protein sequence ID" value="CAG8756820.1"/>
    <property type="molecule type" value="Genomic_DNA"/>
</dbReference>